<dbReference type="Gene3D" id="3.40.50.10190">
    <property type="entry name" value="BRCT domain"/>
    <property type="match status" value="2"/>
</dbReference>
<name>A0A813T743_9BILA</name>
<dbReference type="SUPFAM" id="SSF52113">
    <property type="entry name" value="BRCT domain"/>
    <property type="match status" value="2"/>
</dbReference>
<accession>A0A813T743</accession>
<feature type="compositionally biased region" description="Basic residues" evidence="6">
    <location>
        <begin position="431"/>
        <end position="442"/>
    </location>
</feature>
<comment type="caution">
    <text evidence="8">The sequence shown here is derived from an EMBL/GenBank/DDBJ whole genome shotgun (WGS) entry which is preliminary data.</text>
</comment>
<evidence type="ECO:0000256" key="6">
    <source>
        <dbReference type="SAM" id="MobiDB-lite"/>
    </source>
</evidence>
<feature type="region of interest" description="Disordered" evidence="6">
    <location>
        <begin position="154"/>
        <end position="187"/>
    </location>
</feature>
<feature type="compositionally biased region" description="Polar residues" evidence="6">
    <location>
        <begin position="154"/>
        <end position="171"/>
    </location>
</feature>
<evidence type="ECO:0000313" key="9">
    <source>
        <dbReference type="Proteomes" id="UP000663832"/>
    </source>
</evidence>
<dbReference type="InterPro" id="IPR001357">
    <property type="entry name" value="BRCT_dom"/>
</dbReference>
<dbReference type="SUPFAM" id="SSF49785">
    <property type="entry name" value="Galactose-binding domain-like"/>
    <property type="match status" value="1"/>
</dbReference>
<evidence type="ECO:0000256" key="1">
    <source>
        <dbReference type="ARBA" id="ARBA00004123"/>
    </source>
</evidence>
<dbReference type="GO" id="GO:0005634">
    <property type="term" value="C:nucleus"/>
    <property type="evidence" value="ECO:0007669"/>
    <property type="project" value="UniProtKB-SubCell"/>
</dbReference>
<evidence type="ECO:0000256" key="2">
    <source>
        <dbReference type="ARBA" id="ARBA00022737"/>
    </source>
</evidence>
<feature type="compositionally biased region" description="Basic and acidic residues" evidence="6">
    <location>
        <begin position="372"/>
        <end position="385"/>
    </location>
</feature>
<dbReference type="PROSITE" id="PS50172">
    <property type="entry name" value="BRCT"/>
    <property type="match status" value="2"/>
</dbReference>
<feature type="compositionally biased region" description="Basic and acidic residues" evidence="6">
    <location>
        <begin position="254"/>
        <end position="273"/>
    </location>
</feature>
<evidence type="ECO:0000313" key="8">
    <source>
        <dbReference type="EMBL" id="CAF0805648.1"/>
    </source>
</evidence>
<dbReference type="FunFam" id="3.40.50.10190:FF:000008">
    <property type="entry name" value="X-ray repair cross complementing 1"/>
    <property type="match status" value="1"/>
</dbReference>
<dbReference type="SMART" id="SM00292">
    <property type="entry name" value="BRCT"/>
    <property type="match status" value="2"/>
</dbReference>
<dbReference type="InterPro" id="IPR002706">
    <property type="entry name" value="Xrcc1_N"/>
</dbReference>
<dbReference type="InterPro" id="IPR045080">
    <property type="entry name" value="BRCT_XRCC1_rpt1"/>
</dbReference>
<evidence type="ECO:0000256" key="3">
    <source>
        <dbReference type="ARBA" id="ARBA00022763"/>
    </source>
</evidence>
<dbReference type="CDD" id="cd17725">
    <property type="entry name" value="BRCT_XRCC1_rpt1"/>
    <property type="match status" value="1"/>
</dbReference>
<evidence type="ECO:0000256" key="5">
    <source>
        <dbReference type="ARBA" id="ARBA00023242"/>
    </source>
</evidence>
<feature type="region of interest" description="Disordered" evidence="6">
    <location>
        <begin position="237"/>
        <end position="275"/>
    </location>
</feature>
<feature type="domain" description="BRCT" evidence="7">
    <location>
        <begin position="492"/>
        <end position="584"/>
    </location>
</feature>
<proteinExistence type="predicted"/>
<dbReference type="PANTHER" id="PTHR11370">
    <property type="entry name" value="DNA-REPAIR PROTEIN XRCC1"/>
    <property type="match status" value="1"/>
</dbReference>
<dbReference type="GO" id="GO:0000012">
    <property type="term" value="P:single strand break repair"/>
    <property type="evidence" value="ECO:0007669"/>
    <property type="project" value="InterPro"/>
</dbReference>
<keyword evidence="3" id="KW-0227">DNA damage</keyword>
<dbReference type="GO" id="GO:0006284">
    <property type="term" value="P:base-excision repair"/>
    <property type="evidence" value="ECO:0007669"/>
    <property type="project" value="InterPro"/>
</dbReference>
<dbReference type="OrthoDB" id="25840at2759"/>
<comment type="subcellular location">
    <subcellularLocation>
        <location evidence="1">Nucleus</location>
    </subcellularLocation>
</comment>
<gene>
    <name evidence="8" type="ORF">QVE165_LOCUS4459</name>
</gene>
<dbReference type="GO" id="GO:0003684">
    <property type="term" value="F:damaged DNA binding"/>
    <property type="evidence" value="ECO:0007669"/>
    <property type="project" value="InterPro"/>
</dbReference>
<dbReference type="FunFam" id="2.60.120.260:FF:000025">
    <property type="entry name" value="DNA repair protein XRCC1 isoform X1"/>
    <property type="match status" value="1"/>
</dbReference>
<dbReference type="Pfam" id="PF00533">
    <property type="entry name" value="BRCT"/>
    <property type="match status" value="2"/>
</dbReference>
<evidence type="ECO:0000259" key="7">
    <source>
        <dbReference type="PROSITE" id="PS50172"/>
    </source>
</evidence>
<sequence>MPLINFRNILSCSSEDRIHCAENLLKPEQYKKWLSSKGSEERITCILELEKSSSISSVDIGNDGSAFIELFVSRSSSSKVDDWTVLLPATLLMTPSESRSNTNRNQVKLLKSSDLNKTCLNEKWDRLKIVCEQKFNRLNSFGLCFIKLYSPSTLSDETNQSESLNKSLTMMDNNDNDDDDETSKEQSKIGSFFAKKQAEKKLKISEPSASDQIRALSNVADELLSKKPMDDNEIQTLLKKDVKNTPNRLSKRRISSDKSDSSINENETKRSKTTDQSQLMKNVVFVLSGFKNPLRTELRNKATKMGAIYNDDWDRTCTHLICAFSNTPKFAQVKQTGKGLIVNKEWILDCYKQNQLLSEKNYELKGSNNNIIKKDTPDRTSEIKTRNSNNNDKAENEKSLVSKDITMKSPMKTKVLTFDDDDDDEPIRPTNSRRKTPTKKAIKTFDDDDDEDEVPIISKDVTKKPTTSAKKEDVYDAETDEDEPKTVDKLSELPDFFHGKHFYIYDNDFNDDTMHDIRRVIYAYDGILRKQITSDVKYIITNRTWSHDFEKIAKTNPEMKFLSIDWLQKCHDENKLVPNQSFLILP</sequence>
<keyword evidence="2" id="KW-0677">Repeat</keyword>
<dbReference type="PANTHER" id="PTHR11370:SF5">
    <property type="entry name" value="DNA REPAIR PROTEIN XRCC1"/>
    <property type="match status" value="1"/>
</dbReference>
<dbReference type="GO" id="GO:0006303">
    <property type="term" value="P:double-strand break repair via nonhomologous end joining"/>
    <property type="evidence" value="ECO:0007669"/>
    <property type="project" value="InterPro"/>
</dbReference>
<keyword evidence="9" id="KW-1185">Reference proteome</keyword>
<dbReference type="InterPro" id="IPR008979">
    <property type="entry name" value="Galactose-bd-like_sf"/>
</dbReference>
<organism evidence="8 9">
    <name type="scientific">Adineta steineri</name>
    <dbReference type="NCBI Taxonomy" id="433720"/>
    <lineage>
        <taxon>Eukaryota</taxon>
        <taxon>Metazoa</taxon>
        <taxon>Spiralia</taxon>
        <taxon>Gnathifera</taxon>
        <taxon>Rotifera</taxon>
        <taxon>Eurotatoria</taxon>
        <taxon>Bdelloidea</taxon>
        <taxon>Adinetida</taxon>
        <taxon>Adinetidae</taxon>
        <taxon>Adineta</taxon>
    </lineage>
</organism>
<evidence type="ECO:0000256" key="4">
    <source>
        <dbReference type="ARBA" id="ARBA00023204"/>
    </source>
</evidence>
<reference evidence="8" key="1">
    <citation type="submission" date="2021-02" db="EMBL/GenBank/DDBJ databases">
        <authorList>
            <person name="Nowell W R."/>
        </authorList>
    </citation>
    <scope>NUCLEOTIDE SEQUENCE</scope>
</reference>
<dbReference type="InterPro" id="IPR036420">
    <property type="entry name" value="BRCT_dom_sf"/>
</dbReference>
<feature type="domain" description="BRCT" evidence="7">
    <location>
        <begin position="275"/>
        <end position="364"/>
    </location>
</feature>
<keyword evidence="4" id="KW-0234">DNA repair</keyword>
<dbReference type="AlphaFoldDB" id="A0A813T743"/>
<dbReference type="EMBL" id="CAJNOM010000017">
    <property type="protein sequence ID" value="CAF0805648.1"/>
    <property type="molecule type" value="Genomic_DNA"/>
</dbReference>
<feature type="compositionally biased region" description="Basic and acidic residues" evidence="6">
    <location>
        <begin position="392"/>
        <end position="401"/>
    </location>
</feature>
<feature type="region of interest" description="Disordered" evidence="6">
    <location>
        <begin position="368"/>
        <end position="451"/>
    </location>
</feature>
<keyword evidence="5" id="KW-0539">Nucleus</keyword>
<dbReference type="Proteomes" id="UP000663832">
    <property type="component" value="Unassembled WGS sequence"/>
</dbReference>
<dbReference type="Gene3D" id="2.60.120.260">
    <property type="entry name" value="Galactose-binding domain-like"/>
    <property type="match status" value="1"/>
</dbReference>
<dbReference type="Pfam" id="PF01834">
    <property type="entry name" value="XRCC1_N"/>
    <property type="match status" value="1"/>
</dbReference>
<protein>
    <recommendedName>
        <fullName evidence="7">BRCT domain-containing protein</fullName>
    </recommendedName>
</protein>